<name>A0A1L0D4D3_9ASCO</name>
<dbReference type="InterPro" id="IPR021109">
    <property type="entry name" value="Peptidase_aspartic_dom_sf"/>
</dbReference>
<gene>
    <name evidence="4" type="ORF">SAMEA4029010_CIC11G00000003740</name>
</gene>
<keyword evidence="2" id="KW-1015">Disulfide bond</keyword>
<dbReference type="Pfam" id="PF00026">
    <property type="entry name" value="Asp"/>
    <property type="match status" value="1"/>
</dbReference>
<evidence type="ECO:0000256" key="2">
    <source>
        <dbReference type="ARBA" id="ARBA00023157"/>
    </source>
</evidence>
<dbReference type="AlphaFoldDB" id="A0A1L0D4D3"/>
<dbReference type="Gene3D" id="2.40.70.10">
    <property type="entry name" value="Acid Proteases"/>
    <property type="match status" value="2"/>
</dbReference>
<dbReference type="PANTHER" id="PTHR47966:SF65">
    <property type="entry name" value="ASPARTIC-TYPE ENDOPEPTIDASE"/>
    <property type="match status" value="1"/>
</dbReference>
<accession>A0A1L0D4D3</accession>
<dbReference type="EMBL" id="LT635757">
    <property type="protein sequence ID" value="SGZ50848.1"/>
    <property type="molecule type" value="Genomic_DNA"/>
</dbReference>
<protein>
    <submittedName>
        <fullName evidence="4">CIC11C00000003740</fullName>
    </submittedName>
</protein>
<evidence type="ECO:0000256" key="1">
    <source>
        <dbReference type="ARBA" id="ARBA00007447"/>
    </source>
</evidence>
<dbReference type="InterPro" id="IPR033121">
    <property type="entry name" value="PEPTIDASE_A1"/>
</dbReference>
<feature type="domain" description="Peptidase A1" evidence="3">
    <location>
        <begin position="32"/>
        <end position="340"/>
    </location>
</feature>
<dbReference type="Proteomes" id="UP000182334">
    <property type="component" value="Chromosome II"/>
</dbReference>
<dbReference type="PROSITE" id="PS51767">
    <property type="entry name" value="PEPTIDASE_A1"/>
    <property type="match status" value="1"/>
</dbReference>
<evidence type="ECO:0000313" key="4">
    <source>
        <dbReference type="EMBL" id="SGZ50848.1"/>
    </source>
</evidence>
<dbReference type="GO" id="GO:0006508">
    <property type="term" value="P:proteolysis"/>
    <property type="evidence" value="ECO:0007669"/>
    <property type="project" value="InterPro"/>
</dbReference>
<keyword evidence="5" id="KW-1185">Reference proteome</keyword>
<comment type="similarity">
    <text evidence="1">Belongs to the peptidase A1 family.</text>
</comment>
<dbReference type="GO" id="GO:0004190">
    <property type="term" value="F:aspartic-type endopeptidase activity"/>
    <property type="evidence" value="ECO:0007669"/>
    <property type="project" value="InterPro"/>
</dbReference>
<evidence type="ECO:0000259" key="3">
    <source>
        <dbReference type="PROSITE" id="PS51767"/>
    </source>
</evidence>
<evidence type="ECO:0000313" key="5">
    <source>
        <dbReference type="Proteomes" id="UP000182334"/>
    </source>
</evidence>
<sequence>MSFDLTPMVEEFGHLRKRFGSETDVFNQNVYYTINLQVGSNRQNISVRLDTRGGHLWIPASGGNIVGGYQCSSTNIYFPENLLTFQNETSFEFSANYSGLETVFGYSANDTIYFGGREHYQVFGAATNSTCIGMLGLGFQAARYVDFDFKWSFPTFLWNFAEGGTGFAYSIYLGPNSVGEGKLYLGTVDLGKYDGELRVVQMVDPSVGNNVQTDIVILLDGILGEGFSIPIQIPVTIVLASTFLLLPYEYVKNVGKQLGAVEESRNFHRLDCKLLNLTSLVSFYFSGAEIQVPIRDLLKQKNGQCYLSLEVAEFPSVLGLDVLKSTYLVVGMGRRQVALGQAAVSQRSSTLEPISFTIPDVVTPKYYSHTLAREKFSMAFGGAWSTYTFDDVSYSYLMYTGNRTVDFGGVVYLLTLDVESTTTEFEVTDSSSGSPQTESVTDGLGKSNLGGTVINSRLFRALIIMIMSII</sequence>
<dbReference type="SUPFAM" id="SSF50630">
    <property type="entry name" value="Acid proteases"/>
    <property type="match status" value="1"/>
</dbReference>
<dbReference type="PANTHER" id="PTHR47966">
    <property type="entry name" value="BETA-SITE APP-CLEAVING ENZYME, ISOFORM A-RELATED"/>
    <property type="match status" value="1"/>
</dbReference>
<organism evidence="4 5">
    <name type="scientific">Sungouiella intermedia</name>
    <dbReference type="NCBI Taxonomy" id="45354"/>
    <lineage>
        <taxon>Eukaryota</taxon>
        <taxon>Fungi</taxon>
        <taxon>Dikarya</taxon>
        <taxon>Ascomycota</taxon>
        <taxon>Saccharomycotina</taxon>
        <taxon>Pichiomycetes</taxon>
        <taxon>Metschnikowiaceae</taxon>
        <taxon>Sungouiella</taxon>
    </lineage>
</organism>
<dbReference type="STRING" id="45354.A0A1L0D4D3"/>
<reference evidence="4 5" key="1">
    <citation type="submission" date="2016-10" db="EMBL/GenBank/DDBJ databases">
        <authorList>
            <person name="de Groot N.N."/>
        </authorList>
    </citation>
    <scope>NUCLEOTIDE SEQUENCE [LARGE SCALE GENOMIC DNA]</scope>
    <source>
        <strain evidence="4 5">CBS 141442</strain>
    </source>
</reference>
<dbReference type="OrthoDB" id="5839471at2759"/>
<proteinExistence type="inferred from homology"/>
<dbReference type="InterPro" id="IPR001461">
    <property type="entry name" value="Aspartic_peptidase_A1"/>
</dbReference>